<dbReference type="GO" id="GO:0005507">
    <property type="term" value="F:copper ion binding"/>
    <property type="evidence" value="ECO:0007669"/>
    <property type="project" value="TreeGrafter"/>
</dbReference>
<evidence type="ECO:0000256" key="10">
    <source>
        <dbReference type="ARBA" id="ARBA00049893"/>
    </source>
</evidence>
<dbReference type="PANTHER" id="PTHR30616:SF2">
    <property type="entry name" value="PURINE NUCLEOSIDE PHOSPHORYLASE LACC1"/>
    <property type="match status" value="1"/>
</dbReference>
<sequence>MPFIKNEDNNLVYYTIESFEKTDLVKHGFSTRLGGVSTGNLNSLNLGVKKKDTRENILNNYKIFTKSLGINIENLVLTHQVHKDNIMEVDEEDRGKGLTRETDIVDTDGFITNKRKVALVTFYADCVPLFFLDPVNKAIGLTHAGWKGTVSKIGQKTLKKMIKTYGTNPNDILIGIGPSIGKCCFEVGEEVIEVINEKFANAKDYFYKKDNGKFMLDLWALNKDQFIEMGVLEENITVSNICTKCNKDIFFSHRGDNKKTGSLAAIMELK</sequence>
<evidence type="ECO:0000256" key="7">
    <source>
        <dbReference type="ARBA" id="ARBA00022833"/>
    </source>
</evidence>
<evidence type="ECO:0000313" key="13">
    <source>
        <dbReference type="Proteomes" id="UP000186112"/>
    </source>
</evidence>
<proteinExistence type="inferred from homology"/>
<keyword evidence="4" id="KW-0808">Transferase</keyword>
<accession>A0A1U7M991</accession>
<evidence type="ECO:0000256" key="6">
    <source>
        <dbReference type="ARBA" id="ARBA00022801"/>
    </source>
</evidence>
<comment type="catalytic activity">
    <reaction evidence="8">
        <text>adenosine + H2O + H(+) = inosine + NH4(+)</text>
        <dbReference type="Rhea" id="RHEA:24408"/>
        <dbReference type="ChEBI" id="CHEBI:15377"/>
        <dbReference type="ChEBI" id="CHEBI:15378"/>
        <dbReference type="ChEBI" id="CHEBI:16335"/>
        <dbReference type="ChEBI" id="CHEBI:17596"/>
        <dbReference type="ChEBI" id="CHEBI:28938"/>
        <dbReference type="EC" id="3.5.4.4"/>
    </reaction>
    <physiologicalReaction direction="left-to-right" evidence="8">
        <dbReference type="Rhea" id="RHEA:24409"/>
    </physiologicalReaction>
</comment>
<keyword evidence="7" id="KW-0862">Zinc</keyword>
<dbReference type="InterPro" id="IPR003730">
    <property type="entry name" value="Cu_polyphenol_OxRdtase"/>
</dbReference>
<dbReference type="InterPro" id="IPR011324">
    <property type="entry name" value="Cytotoxic_necrot_fac-like_cat"/>
</dbReference>
<dbReference type="InterPro" id="IPR038371">
    <property type="entry name" value="Cu_polyphenol_OxRdtase_sf"/>
</dbReference>
<dbReference type="Proteomes" id="UP000186112">
    <property type="component" value="Unassembled WGS sequence"/>
</dbReference>
<evidence type="ECO:0000313" key="12">
    <source>
        <dbReference type="EMBL" id="OLS03810.1"/>
    </source>
</evidence>
<comment type="catalytic activity">
    <reaction evidence="10">
        <text>S-methyl-5'-thioadenosine + phosphate = 5-(methylsulfanyl)-alpha-D-ribose 1-phosphate + adenine</text>
        <dbReference type="Rhea" id="RHEA:11852"/>
        <dbReference type="ChEBI" id="CHEBI:16708"/>
        <dbReference type="ChEBI" id="CHEBI:17509"/>
        <dbReference type="ChEBI" id="CHEBI:43474"/>
        <dbReference type="ChEBI" id="CHEBI:58533"/>
        <dbReference type="EC" id="2.4.2.28"/>
    </reaction>
    <physiologicalReaction direction="left-to-right" evidence="10">
        <dbReference type="Rhea" id="RHEA:11853"/>
    </physiologicalReaction>
</comment>
<dbReference type="GO" id="GO:0017061">
    <property type="term" value="F:S-methyl-5-thioadenosine phosphorylase activity"/>
    <property type="evidence" value="ECO:0007669"/>
    <property type="project" value="UniProtKB-EC"/>
</dbReference>
<reference evidence="12 13" key="1">
    <citation type="submission" date="2016-02" db="EMBL/GenBank/DDBJ databases">
        <title>Genome sequence of Tissierella creatinophila DSM 6911.</title>
        <authorList>
            <person name="Poehlein A."/>
            <person name="Daniel R."/>
        </authorList>
    </citation>
    <scope>NUCLEOTIDE SEQUENCE [LARGE SCALE GENOMIC DNA]</scope>
    <source>
        <strain evidence="12 13">DSM 6911</strain>
    </source>
</reference>
<evidence type="ECO:0000256" key="5">
    <source>
        <dbReference type="ARBA" id="ARBA00022723"/>
    </source>
</evidence>
<protein>
    <recommendedName>
        <fullName evidence="11">Purine nucleoside phosphorylase</fullName>
    </recommendedName>
</protein>
<comment type="catalytic activity">
    <reaction evidence="9">
        <text>adenosine + phosphate = alpha-D-ribose 1-phosphate + adenine</text>
        <dbReference type="Rhea" id="RHEA:27642"/>
        <dbReference type="ChEBI" id="CHEBI:16335"/>
        <dbReference type="ChEBI" id="CHEBI:16708"/>
        <dbReference type="ChEBI" id="CHEBI:43474"/>
        <dbReference type="ChEBI" id="CHEBI:57720"/>
        <dbReference type="EC" id="2.4.2.1"/>
    </reaction>
    <physiologicalReaction direction="left-to-right" evidence="9">
        <dbReference type="Rhea" id="RHEA:27643"/>
    </physiologicalReaction>
</comment>
<evidence type="ECO:0000256" key="3">
    <source>
        <dbReference type="ARBA" id="ARBA00007353"/>
    </source>
</evidence>
<evidence type="ECO:0000256" key="8">
    <source>
        <dbReference type="ARBA" id="ARBA00047989"/>
    </source>
</evidence>
<dbReference type="RefSeq" id="WP_198927445.1">
    <property type="nucleotide sequence ID" value="NZ_LTDM01000002.1"/>
</dbReference>
<gene>
    <name evidence="12" type="primary">yfiH</name>
    <name evidence="12" type="ORF">TICRE_01330</name>
</gene>
<comment type="similarity">
    <text evidence="3 11">Belongs to the purine nucleoside phosphorylase YfiH/LACC1 family.</text>
</comment>
<keyword evidence="5" id="KW-0479">Metal-binding</keyword>
<evidence type="ECO:0000256" key="9">
    <source>
        <dbReference type="ARBA" id="ARBA00048968"/>
    </source>
</evidence>
<name>A0A1U7M991_TISCR</name>
<comment type="caution">
    <text evidence="12">The sequence shown here is derived from an EMBL/GenBank/DDBJ whole genome shotgun (WGS) entry which is preliminary data.</text>
</comment>
<comment type="function">
    <text evidence="2">Purine nucleoside enzyme that catalyzes the phosphorolysis of adenosine and inosine nucleosides, yielding D-ribose 1-phosphate and the respective free bases, adenine and hypoxanthine. Also catalyzes the phosphorolysis of S-methyl-5'-thioadenosine into adenine and S-methyl-5-thio-alpha-D-ribose 1-phosphate. Also has adenosine deaminase activity.</text>
</comment>
<dbReference type="EMBL" id="LTDM01000002">
    <property type="protein sequence ID" value="OLS03810.1"/>
    <property type="molecule type" value="Genomic_DNA"/>
</dbReference>
<dbReference type="SUPFAM" id="SSF64438">
    <property type="entry name" value="CNF1/YfiH-like putative cysteine hydrolases"/>
    <property type="match status" value="1"/>
</dbReference>
<evidence type="ECO:0000256" key="2">
    <source>
        <dbReference type="ARBA" id="ARBA00003215"/>
    </source>
</evidence>
<dbReference type="NCBIfam" id="TIGR00726">
    <property type="entry name" value="peptidoglycan editing factor PgeF"/>
    <property type="match status" value="1"/>
</dbReference>
<evidence type="ECO:0000256" key="1">
    <source>
        <dbReference type="ARBA" id="ARBA00000553"/>
    </source>
</evidence>
<evidence type="ECO:0000256" key="4">
    <source>
        <dbReference type="ARBA" id="ARBA00022679"/>
    </source>
</evidence>
<dbReference type="GO" id="GO:0016787">
    <property type="term" value="F:hydrolase activity"/>
    <property type="evidence" value="ECO:0007669"/>
    <property type="project" value="UniProtKB-KW"/>
</dbReference>
<dbReference type="Gene3D" id="3.60.140.10">
    <property type="entry name" value="CNF1/YfiH-like putative cysteine hydrolases"/>
    <property type="match status" value="1"/>
</dbReference>
<dbReference type="Pfam" id="PF02578">
    <property type="entry name" value="Cu-oxidase_4"/>
    <property type="match status" value="1"/>
</dbReference>
<keyword evidence="6" id="KW-0378">Hydrolase</keyword>
<dbReference type="PANTHER" id="PTHR30616">
    <property type="entry name" value="UNCHARACTERIZED PROTEIN YFIH"/>
    <property type="match status" value="1"/>
</dbReference>
<dbReference type="AlphaFoldDB" id="A0A1U7M991"/>
<keyword evidence="13" id="KW-1185">Reference proteome</keyword>
<evidence type="ECO:0000256" key="11">
    <source>
        <dbReference type="RuleBase" id="RU361274"/>
    </source>
</evidence>
<comment type="catalytic activity">
    <reaction evidence="1">
        <text>inosine + phosphate = alpha-D-ribose 1-phosphate + hypoxanthine</text>
        <dbReference type="Rhea" id="RHEA:27646"/>
        <dbReference type="ChEBI" id="CHEBI:17368"/>
        <dbReference type="ChEBI" id="CHEBI:17596"/>
        <dbReference type="ChEBI" id="CHEBI:43474"/>
        <dbReference type="ChEBI" id="CHEBI:57720"/>
        <dbReference type="EC" id="2.4.2.1"/>
    </reaction>
    <physiologicalReaction direction="left-to-right" evidence="1">
        <dbReference type="Rhea" id="RHEA:27647"/>
    </physiologicalReaction>
</comment>
<dbReference type="CDD" id="cd16833">
    <property type="entry name" value="YfiH"/>
    <property type="match status" value="1"/>
</dbReference>
<organism evidence="12 13">
    <name type="scientific">Tissierella creatinophila DSM 6911</name>
    <dbReference type="NCBI Taxonomy" id="1123403"/>
    <lineage>
        <taxon>Bacteria</taxon>
        <taxon>Bacillati</taxon>
        <taxon>Bacillota</taxon>
        <taxon>Tissierellia</taxon>
        <taxon>Tissierellales</taxon>
        <taxon>Tissierellaceae</taxon>
        <taxon>Tissierella</taxon>
    </lineage>
</organism>